<dbReference type="Pfam" id="PF08680">
    <property type="entry name" value="DUF1779"/>
    <property type="match status" value="1"/>
</dbReference>
<evidence type="ECO:0000313" key="2">
    <source>
        <dbReference type="Proteomes" id="UP000242850"/>
    </source>
</evidence>
<dbReference type="InterPro" id="IPR036209">
    <property type="entry name" value="YwmB-like_sf"/>
</dbReference>
<proteinExistence type="predicted"/>
<sequence>MKKFFALFLFFISIYFLYFPKNTDAMSNLIRFFNENKIEYIGTNLEYNISLKSKINMEDIKNIIKDKADLKIYYKQDAVVLNIFSQHLKDVNIIDNIKDVLDKTLGNYFAYTLIQGKINRKLSKQEKKELAFKILKVFYGKKINLIEDERYVSLIGYSRYFKDSLTINGRNFNINIAIRDGSDGCTYVLIGNPIITVEY</sequence>
<dbReference type="Proteomes" id="UP000242850">
    <property type="component" value="Unassembled WGS sequence"/>
</dbReference>
<dbReference type="Gene3D" id="3.30.360.40">
    <property type="entry name" value="YwmB-like"/>
    <property type="match status" value="1"/>
</dbReference>
<accession>A0A1H5RLZ4</accession>
<dbReference type="OrthoDB" id="1708334at2"/>
<dbReference type="EMBL" id="FNUK01000001">
    <property type="protein sequence ID" value="SEF39124.1"/>
    <property type="molecule type" value="Genomic_DNA"/>
</dbReference>
<protein>
    <submittedName>
        <fullName evidence="1">TATA-box binding</fullName>
    </submittedName>
</protein>
<dbReference type="SUPFAM" id="SSF143842">
    <property type="entry name" value="YwmB-like"/>
    <property type="match status" value="1"/>
</dbReference>
<name>A0A1H5RLZ4_9CLOT</name>
<organism evidence="1 2">
    <name type="scientific">Caloramator fervidus</name>
    <dbReference type="NCBI Taxonomy" id="29344"/>
    <lineage>
        <taxon>Bacteria</taxon>
        <taxon>Bacillati</taxon>
        <taxon>Bacillota</taxon>
        <taxon>Clostridia</taxon>
        <taxon>Eubacteriales</taxon>
        <taxon>Clostridiaceae</taxon>
        <taxon>Caloramator</taxon>
    </lineage>
</organism>
<gene>
    <name evidence="1" type="ORF">SAMN05660865_00096</name>
</gene>
<keyword evidence="2" id="KW-1185">Reference proteome</keyword>
<evidence type="ECO:0000313" key="1">
    <source>
        <dbReference type="EMBL" id="SEF39124.1"/>
    </source>
</evidence>
<dbReference type="AlphaFoldDB" id="A0A1H5RLZ4"/>
<dbReference type="InterPro" id="IPR014794">
    <property type="entry name" value="DUF1779"/>
</dbReference>
<reference evidence="2" key="1">
    <citation type="submission" date="2016-10" db="EMBL/GenBank/DDBJ databases">
        <authorList>
            <person name="Varghese N."/>
            <person name="Submissions S."/>
        </authorList>
    </citation>
    <scope>NUCLEOTIDE SEQUENCE [LARGE SCALE GENOMIC DNA]</scope>
    <source>
        <strain evidence="2">DSM 5463</strain>
    </source>
</reference>
<dbReference type="RefSeq" id="WP_103895130.1">
    <property type="nucleotide sequence ID" value="NZ_FNUK01000001.1"/>
</dbReference>